<sequence length="235" mass="26843">MKQIRIFLFTISILFFFSTNDICAQTATDSIQFKEKYGLRLGIDLSKPLRTLLDDDYSGLEILGDYRVYKNYYAAAEIGNEKMDYSEDNLSVTSNGSYIKFGVDYNAYENWAGMENMIFVGLRYGFATFSQTLNEYAIYTDTQFFPPNIVQGPFETSGLTASWVELMVGMKVELFNNIFLGANLQLKRRVTQSTPTNFDNLTIPGFNRTYDDSTFGVGYGYTISYLIPLYKKAKD</sequence>
<accession>H2BV61</accession>
<evidence type="ECO:0000313" key="1">
    <source>
        <dbReference type="EMBL" id="EHQ03951.1"/>
    </source>
</evidence>
<protein>
    <submittedName>
        <fullName evidence="1">Uncharacterized protein</fullName>
    </submittedName>
</protein>
<proteinExistence type="predicted"/>
<gene>
    <name evidence="1" type="ORF">Gilli_3350</name>
</gene>
<dbReference type="Proteomes" id="UP000003844">
    <property type="component" value="Unassembled WGS sequence"/>
</dbReference>
<dbReference type="RefSeq" id="WP_006990257.1">
    <property type="nucleotide sequence ID" value="NZ_JH594606.1"/>
</dbReference>
<dbReference type="InterPro" id="IPR046111">
    <property type="entry name" value="DUF6048"/>
</dbReference>
<organism evidence="1 2">
    <name type="scientific">Gillisia limnaea (strain DSM 15749 / LMG 21470 / R-8282)</name>
    <dbReference type="NCBI Taxonomy" id="865937"/>
    <lineage>
        <taxon>Bacteria</taxon>
        <taxon>Pseudomonadati</taxon>
        <taxon>Bacteroidota</taxon>
        <taxon>Flavobacteriia</taxon>
        <taxon>Flavobacteriales</taxon>
        <taxon>Flavobacteriaceae</taxon>
        <taxon>Gillisia</taxon>
    </lineage>
</organism>
<dbReference type="EMBL" id="JH594606">
    <property type="protein sequence ID" value="EHQ03951.1"/>
    <property type="molecule type" value="Genomic_DNA"/>
</dbReference>
<keyword evidence="2" id="KW-1185">Reference proteome</keyword>
<dbReference type="AlphaFoldDB" id="H2BV61"/>
<name>H2BV61_GILLR</name>
<dbReference type="eggNOG" id="ENOG502Z9BE">
    <property type="taxonomic scope" value="Bacteria"/>
</dbReference>
<dbReference type="Pfam" id="PF19515">
    <property type="entry name" value="DUF6048"/>
    <property type="match status" value="1"/>
</dbReference>
<evidence type="ECO:0000313" key="2">
    <source>
        <dbReference type="Proteomes" id="UP000003844"/>
    </source>
</evidence>
<dbReference type="STRING" id="865937.Gilli_3350"/>
<reference evidence="2" key="1">
    <citation type="journal article" date="2012" name="Stand. Genomic Sci.">
        <title>Genome sequence of the Antarctic rhodopsins-containing flavobacterium Gillisia limnaea type strain (R-8282(T)).</title>
        <authorList>
            <person name="Riedel T."/>
            <person name="Held B."/>
            <person name="Nolan M."/>
            <person name="Lucas S."/>
            <person name="Lapidus A."/>
            <person name="Tice H."/>
            <person name="Del Rio T.G."/>
            <person name="Cheng J.F."/>
            <person name="Han C."/>
            <person name="Tapia R."/>
            <person name="Goodwin L.A."/>
            <person name="Pitluck S."/>
            <person name="Liolios K."/>
            <person name="Mavromatis K."/>
            <person name="Pagani I."/>
            <person name="Ivanova N."/>
            <person name="Mikhailova N."/>
            <person name="Pati A."/>
            <person name="Chen A."/>
            <person name="Palaniappan K."/>
            <person name="Land M."/>
            <person name="Rohde M."/>
            <person name="Tindall B.J."/>
            <person name="Detter J.C."/>
            <person name="Goker M."/>
            <person name="Bristow J."/>
            <person name="Eisen J.A."/>
            <person name="Markowitz V."/>
            <person name="Hugenholtz P."/>
            <person name="Kyrpides N.C."/>
            <person name="Klenk H.P."/>
            <person name="Woyke T."/>
        </authorList>
    </citation>
    <scope>NUCLEOTIDE SEQUENCE [LARGE SCALE GENOMIC DNA]</scope>
    <source>
        <strain evidence="2">DSM 15749 / LMG 21470 / R-8282</strain>
    </source>
</reference>
<dbReference type="HOGENOM" id="CLU_083590_0_0_10"/>